<dbReference type="OrthoDB" id="420195at2759"/>
<dbReference type="GO" id="GO:0101031">
    <property type="term" value="C:protein folding chaperone complex"/>
    <property type="evidence" value="ECO:0007669"/>
    <property type="project" value="TreeGrafter"/>
</dbReference>
<comment type="caution">
    <text evidence="4">The sequence shown here is derived from an EMBL/GenBank/DDBJ whole genome shotgun (WGS) entry which is preliminary data.</text>
</comment>
<keyword evidence="1 2" id="KW-0802">TPR repeat</keyword>
<protein>
    <recommendedName>
        <fullName evidence="6">TPR-like protein</fullName>
    </recommendedName>
</protein>
<feature type="region of interest" description="Disordered" evidence="3">
    <location>
        <begin position="260"/>
        <end position="281"/>
    </location>
</feature>
<dbReference type="AlphaFoldDB" id="A0A8H6TEG0"/>
<dbReference type="PROSITE" id="PS50005">
    <property type="entry name" value="TPR"/>
    <property type="match status" value="1"/>
</dbReference>
<feature type="compositionally biased region" description="Polar residues" evidence="3">
    <location>
        <begin position="710"/>
        <end position="719"/>
    </location>
</feature>
<dbReference type="SUPFAM" id="SSF48452">
    <property type="entry name" value="TPR-like"/>
    <property type="match status" value="1"/>
</dbReference>
<dbReference type="Proteomes" id="UP000613580">
    <property type="component" value="Unassembled WGS sequence"/>
</dbReference>
<evidence type="ECO:0000256" key="3">
    <source>
        <dbReference type="SAM" id="MobiDB-lite"/>
    </source>
</evidence>
<dbReference type="Gene3D" id="1.25.40.10">
    <property type="entry name" value="Tetratricopeptide repeat domain"/>
    <property type="match status" value="1"/>
</dbReference>
<evidence type="ECO:0000313" key="4">
    <source>
        <dbReference type="EMBL" id="KAF7317330.1"/>
    </source>
</evidence>
<dbReference type="PANTHER" id="PTHR46423">
    <property type="entry name" value="RNA POLYMERASE II-ASSOCIATED PROTEIN 3"/>
    <property type="match status" value="1"/>
</dbReference>
<evidence type="ECO:0008006" key="6">
    <source>
        <dbReference type="Google" id="ProtNLM"/>
    </source>
</evidence>
<proteinExistence type="predicted"/>
<dbReference type="EMBL" id="JACAZE010000005">
    <property type="protein sequence ID" value="KAF7317330.1"/>
    <property type="molecule type" value="Genomic_DNA"/>
</dbReference>
<keyword evidence="5" id="KW-1185">Reference proteome</keyword>
<dbReference type="PANTHER" id="PTHR46423:SF1">
    <property type="entry name" value="RNA POLYMERASE II-ASSOCIATED PROTEIN 3"/>
    <property type="match status" value="1"/>
</dbReference>
<dbReference type="SMART" id="SM00028">
    <property type="entry name" value="TPR"/>
    <property type="match status" value="3"/>
</dbReference>
<dbReference type="InterPro" id="IPR019734">
    <property type="entry name" value="TPR_rpt"/>
</dbReference>
<name>A0A8H6TEG0_MYCCL</name>
<dbReference type="InterPro" id="IPR051966">
    <property type="entry name" value="RPAP3"/>
</dbReference>
<evidence type="ECO:0000256" key="1">
    <source>
        <dbReference type="ARBA" id="ARBA00022803"/>
    </source>
</evidence>
<dbReference type="InterPro" id="IPR011990">
    <property type="entry name" value="TPR-like_helical_dom_sf"/>
</dbReference>
<evidence type="ECO:0000313" key="5">
    <source>
        <dbReference type="Proteomes" id="UP000613580"/>
    </source>
</evidence>
<sequence>MSMSTDSAEPIFPPELEQEIFQTAAILHFSTIPRLMLVAHRVLTWVEGFLYREIILGRSFPRTPRAGSDALWTKDRGFQARAVRRVLLSSGFLDALGDDAQKLAGLTGTTHLAIAGGTAPAEGILPHISAMPLQRFAGHLLQALGINGISESGPEWPQKFIVLPMFRQLTHLDMFDTFEESPNVISLLQRLPALTHLATPRDDEGSLLLRSFRIILTECKRLEILVALGRPDTDVRFNEAEITDIRMPAKYSHVKKAAAAAGHTPKKSASKKTPTPIPAPLPLSPSTKLERAIARIILLRYEQDIARLFSTRLHSIALVHLPTFVLRCAAHGGPGWAAFNADTEEVKDFFRAAIGMDLRQAGERVATKSALWSYTALRHFAMSNNVPICKTRGLHSNRLLPHYDALKTHLEALEALPSPGFVKPPHLGSLQGGEDALEDACKAKFAAAWGADSDWEFKVRTGYEKLSQTLWRVAREFDVRGYGRMLRDKLTSKWCDCGCSSDHLGEVCEKTVQEDEEENGVRVGKQREWDGRGCGVSGWETDEEEDVWEMSLDFGAGGFGVDLPAAGEDADESWENEMTVGELMEWRFVKAEREKEEGNTAFRKNDFKAAVRHYEAAYEIESEVPHYQLNLAAAHLKLSNWIEADAACTKALSQHRSVKGYFRRAKARKMLGRTDEAIRDLKAILKLQPTNAEALSELMSLLPPVPTQAEADSTSSAQSCALGLGLGKPKKPKPPPFEKTRMDERRLRFVHVPTPTADPSSGLLGLGLGCTCQHHDHPHTHSAKGKGKLPPSADVTSARIAAAGIGSAHRREQEQALEAEMLRVLDAMKGGEGAGSLAVVVNIPGWDRYVVRRAE</sequence>
<reference evidence="4" key="1">
    <citation type="submission" date="2020-05" db="EMBL/GenBank/DDBJ databases">
        <title>Mycena genomes resolve the evolution of fungal bioluminescence.</title>
        <authorList>
            <person name="Tsai I.J."/>
        </authorList>
    </citation>
    <scope>NUCLEOTIDE SEQUENCE</scope>
    <source>
        <strain evidence="4">110903Hualien_Pintung</strain>
    </source>
</reference>
<organism evidence="4 5">
    <name type="scientific">Mycena chlorophos</name>
    <name type="common">Agaric fungus</name>
    <name type="synonym">Agaricus chlorophos</name>
    <dbReference type="NCBI Taxonomy" id="658473"/>
    <lineage>
        <taxon>Eukaryota</taxon>
        <taxon>Fungi</taxon>
        <taxon>Dikarya</taxon>
        <taxon>Basidiomycota</taxon>
        <taxon>Agaricomycotina</taxon>
        <taxon>Agaricomycetes</taxon>
        <taxon>Agaricomycetidae</taxon>
        <taxon>Agaricales</taxon>
        <taxon>Marasmiineae</taxon>
        <taxon>Mycenaceae</taxon>
        <taxon>Mycena</taxon>
    </lineage>
</organism>
<accession>A0A8H6TEG0</accession>
<feature type="region of interest" description="Disordered" evidence="3">
    <location>
        <begin position="706"/>
        <end position="740"/>
    </location>
</feature>
<evidence type="ECO:0000256" key="2">
    <source>
        <dbReference type="PROSITE-ProRule" id="PRU00339"/>
    </source>
</evidence>
<gene>
    <name evidence="4" type="ORF">HMN09_00468700</name>
</gene>
<feature type="repeat" description="TPR" evidence="2">
    <location>
        <begin position="658"/>
        <end position="691"/>
    </location>
</feature>